<keyword evidence="2" id="KW-0663">Pyridoxal phosphate</keyword>
<comment type="caution">
    <text evidence="3">The sequence shown here is derived from an EMBL/GenBank/DDBJ whole genome shotgun (WGS) entry which is preliminary data.</text>
</comment>
<comment type="similarity">
    <text evidence="1 2">Belongs to the DegT/DnrJ/EryC1 family.</text>
</comment>
<dbReference type="AlphaFoldDB" id="A0A414WG20"/>
<gene>
    <name evidence="3" type="ORF">DW216_03395</name>
</gene>
<dbReference type="RefSeq" id="WP_009038508.1">
    <property type="nucleotide sequence ID" value="NZ_CABKOQ010000012.1"/>
</dbReference>
<dbReference type="Proteomes" id="UP000283766">
    <property type="component" value="Unassembled WGS sequence"/>
</dbReference>
<keyword evidence="3" id="KW-0032">Aminotransferase</keyword>
<evidence type="ECO:0000313" key="3">
    <source>
        <dbReference type="EMBL" id="RHH33243.1"/>
    </source>
</evidence>
<evidence type="ECO:0000313" key="4">
    <source>
        <dbReference type="Proteomes" id="UP000283766"/>
    </source>
</evidence>
<dbReference type="PANTHER" id="PTHR30244">
    <property type="entry name" value="TRANSAMINASE"/>
    <property type="match status" value="1"/>
</dbReference>
<proteinExistence type="inferred from homology"/>
<name>A0A414WG20_BACUN</name>
<dbReference type="InterPro" id="IPR015421">
    <property type="entry name" value="PyrdxlP-dep_Trfase_major"/>
</dbReference>
<reference evidence="3 4" key="1">
    <citation type="submission" date="2018-08" db="EMBL/GenBank/DDBJ databases">
        <title>A genome reference for cultivated species of the human gut microbiota.</title>
        <authorList>
            <person name="Zou Y."/>
            <person name="Xue W."/>
            <person name="Luo G."/>
        </authorList>
    </citation>
    <scope>NUCLEOTIDE SEQUENCE [LARGE SCALE GENOMIC DNA]</scope>
    <source>
        <strain evidence="3 4">AM18-14LB</strain>
    </source>
</reference>
<sequence>MIARSKPNVDYNFLWECICGKGQQIDNTISNSFFFNSGASSLLFFLNLFGTKKRVGLQVFTCSTVLDVIQMAEDRVVLMDIDKDYFTTTYDIVEKHIDSIDILILSHLFGIPNPDYLRIKQLCQLRGVVLIDDLCQTFHAKIGGYFLEDLSDNYFYSFFYDKPISATSGGMLKLSDDLYTKAFDVYNALEKESDSRGKLLLRKLFWMSYLLEPQYYKYDFRNNSLWNEVLLGYYPLSCPLLLLRALLYSIVGRVFCKLHLVVKHEYKIKRMSDLQKQYVLHMIDRFNNNNKNLIAYCRKNHLHLPLYMCNSLIECSLAKRGILHDGPTINKENVEVALYNWPYLIDSDNNYPIADSVIKEYVNIPIWSDEF</sequence>
<dbReference type="GO" id="GO:0008483">
    <property type="term" value="F:transaminase activity"/>
    <property type="evidence" value="ECO:0007669"/>
    <property type="project" value="UniProtKB-KW"/>
</dbReference>
<accession>A0A414WG20</accession>
<dbReference type="InterPro" id="IPR015424">
    <property type="entry name" value="PyrdxlP-dep_Trfase"/>
</dbReference>
<organism evidence="3 4">
    <name type="scientific">Bacteroides uniformis</name>
    <dbReference type="NCBI Taxonomy" id="820"/>
    <lineage>
        <taxon>Bacteria</taxon>
        <taxon>Pseudomonadati</taxon>
        <taxon>Bacteroidota</taxon>
        <taxon>Bacteroidia</taxon>
        <taxon>Bacteroidales</taxon>
        <taxon>Bacteroidaceae</taxon>
        <taxon>Bacteroides</taxon>
    </lineage>
</organism>
<dbReference type="SUPFAM" id="SSF53383">
    <property type="entry name" value="PLP-dependent transferases"/>
    <property type="match status" value="1"/>
</dbReference>
<dbReference type="PANTHER" id="PTHR30244:SF34">
    <property type="entry name" value="DTDP-4-AMINO-4,6-DIDEOXYGALACTOSE TRANSAMINASE"/>
    <property type="match status" value="1"/>
</dbReference>
<dbReference type="Pfam" id="PF01041">
    <property type="entry name" value="DegT_DnrJ_EryC1"/>
    <property type="match status" value="1"/>
</dbReference>
<evidence type="ECO:0000256" key="1">
    <source>
        <dbReference type="ARBA" id="ARBA00037999"/>
    </source>
</evidence>
<keyword evidence="3" id="KW-0808">Transferase</keyword>
<dbReference type="GO" id="GO:0000271">
    <property type="term" value="P:polysaccharide biosynthetic process"/>
    <property type="evidence" value="ECO:0007669"/>
    <property type="project" value="TreeGrafter"/>
</dbReference>
<dbReference type="InterPro" id="IPR000653">
    <property type="entry name" value="DegT/StrS_aminotransferase"/>
</dbReference>
<dbReference type="Gene3D" id="3.40.640.10">
    <property type="entry name" value="Type I PLP-dependent aspartate aminotransferase-like (Major domain)"/>
    <property type="match status" value="1"/>
</dbReference>
<evidence type="ECO:0000256" key="2">
    <source>
        <dbReference type="RuleBase" id="RU004508"/>
    </source>
</evidence>
<dbReference type="EMBL" id="QRJL01000002">
    <property type="protein sequence ID" value="RHH33243.1"/>
    <property type="molecule type" value="Genomic_DNA"/>
</dbReference>
<protein>
    <submittedName>
        <fullName evidence="3">DegT/DnrJ/EryC1/StrS aminotransferase family protein</fullName>
    </submittedName>
</protein>
<dbReference type="GO" id="GO:0030170">
    <property type="term" value="F:pyridoxal phosphate binding"/>
    <property type="evidence" value="ECO:0007669"/>
    <property type="project" value="TreeGrafter"/>
</dbReference>